<proteinExistence type="inferred from homology"/>
<feature type="transmembrane region" description="Helical" evidence="8">
    <location>
        <begin position="428"/>
        <end position="448"/>
    </location>
</feature>
<accession>A0ABN3XHE6</accession>
<keyword evidence="3" id="KW-1003">Cell membrane</keyword>
<comment type="subcellular location">
    <subcellularLocation>
        <location evidence="1">Cell membrane</location>
        <topology evidence="1">Multi-pass membrane protein</topology>
    </subcellularLocation>
</comment>
<dbReference type="InterPro" id="IPR003838">
    <property type="entry name" value="ABC3_permease_C"/>
</dbReference>
<evidence type="ECO:0000313" key="11">
    <source>
        <dbReference type="Proteomes" id="UP001500403"/>
    </source>
</evidence>
<dbReference type="EMBL" id="BAAAUD010000047">
    <property type="protein sequence ID" value="GAA2956771.1"/>
    <property type="molecule type" value="Genomic_DNA"/>
</dbReference>
<evidence type="ECO:0000256" key="3">
    <source>
        <dbReference type="ARBA" id="ARBA00022475"/>
    </source>
</evidence>
<feature type="transmembrane region" description="Helical" evidence="8">
    <location>
        <begin position="837"/>
        <end position="861"/>
    </location>
</feature>
<evidence type="ECO:0000259" key="9">
    <source>
        <dbReference type="Pfam" id="PF02687"/>
    </source>
</evidence>
<feature type="transmembrane region" description="Helical" evidence="8">
    <location>
        <begin position="398"/>
        <end position="422"/>
    </location>
</feature>
<dbReference type="PANTHER" id="PTHR30489">
    <property type="entry name" value="LIPOPROTEIN-RELEASING SYSTEM TRANSMEMBRANE PROTEIN LOLE"/>
    <property type="match status" value="1"/>
</dbReference>
<feature type="transmembrane region" description="Helical" evidence="8">
    <location>
        <begin position="476"/>
        <end position="494"/>
    </location>
</feature>
<keyword evidence="4 8" id="KW-0812">Transmembrane</keyword>
<feature type="domain" description="ABC3 transporter permease C-terminal" evidence="9">
    <location>
        <begin position="799"/>
        <end position="915"/>
    </location>
</feature>
<name>A0ABN3XHE6_9ACTN</name>
<reference evidence="11" key="1">
    <citation type="journal article" date="2019" name="Int. J. Syst. Evol. Microbiol.">
        <title>The Global Catalogue of Microorganisms (GCM) 10K type strain sequencing project: providing services to taxonomists for standard genome sequencing and annotation.</title>
        <authorList>
            <consortium name="The Broad Institute Genomics Platform"/>
            <consortium name="The Broad Institute Genome Sequencing Center for Infectious Disease"/>
            <person name="Wu L."/>
            <person name="Ma J."/>
        </authorList>
    </citation>
    <scope>NUCLEOTIDE SEQUENCE [LARGE SCALE GENOMIC DNA]</scope>
    <source>
        <strain evidence="11">JCM 9088</strain>
    </source>
</reference>
<evidence type="ECO:0000256" key="7">
    <source>
        <dbReference type="SAM" id="MobiDB-lite"/>
    </source>
</evidence>
<evidence type="ECO:0000313" key="10">
    <source>
        <dbReference type="EMBL" id="GAA2956771.1"/>
    </source>
</evidence>
<dbReference type="PANTHER" id="PTHR30489:SF0">
    <property type="entry name" value="LIPOPROTEIN-RELEASING SYSTEM TRANSMEMBRANE PROTEIN LOLE"/>
    <property type="match status" value="1"/>
</dbReference>
<evidence type="ECO:0000256" key="4">
    <source>
        <dbReference type="ARBA" id="ARBA00022692"/>
    </source>
</evidence>
<evidence type="ECO:0000256" key="5">
    <source>
        <dbReference type="ARBA" id="ARBA00022989"/>
    </source>
</evidence>
<feature type="transmembrane region" description="Helical" evidence="8">
    <location>
        <begin position="895"/>
        <end position="916"/>
    </location>
</feature>
<keyword evidence="5 8" id="KW-1133">Transmembrane helix</keyword>
<keyword evidence="11" id="KW-1185">Reference proteome</keyword>
<dbReference type="Pfam" id="PF02687">
    <property type="entry name" value="FtsX"/>
    <property type="match status" value="1"/>
</dbReference>
<sequence>MGGVSDMGSGGSSGGNEGSGKKAAAPWIRTRLRAAPGPAIALTLLVLLTSALAAAFPRAVDTYEDRGLRHAVTTAPARQSVVELTSDLSDPTVDPARRDAYARPALMSEQYRKAMALLPEGLRADARQSAYGVRTIEPFAANDPWLPRPDGLPPRFSLNTRAALPEHSRLREGRLPRAEAGAVSWRTRAVEAAVTAATAEALKLEVGSTVHVDSPVQSEDLAVTVTGIVEPRLPELGYWSVEPLLRTPGLKVEAGGADPKRYWVAALLLAPDAGPAVFGIDPRPELYWHFAPRADAFTASELPTLRTRVASLEHGPDLARMSAEAVPGVRVGSRLDDILGSFSGTLGAIGPVVAVAAFGIGTVASVVLLMAGGLAAARRTAELGLLRSRGGSLRGIAGRLFAETAVLAVPAAAAGWATAALLLPEGRALPAALASGAVALIACCALPLRAVYAHRRPRVHGGRDDLIRARPSRRRTVAELTLLVLAAGAVTALRRRGTGTGRVDELVSAAPVLVAVIAALVLVRLYPLPLRLAARAVARRRGAVGFLSLARTGRSPAAALPLLALLTALTTAAFGGSVLAGIADARERVSTLAVGADARITGPKALPPSLADAVREVDGVREVTPVLIDYDLNLHDRKGSVSMVAVEPEAYARLARHTDLGAFPAGILKRPGSSSTGSTGPVRAVASPSVAERLGPGTTRLSSSAGPFDVRVAAQRPATPALPDEGFLLVNAADLDRPEPNTLLVTGEGMDTAAVSAAVRGAGKDVVAQFRSEERAALADSPVQAGAGRVYTAAVVAGAGYAVLAVLLSLLQTVPERRALLARLRTMGLTRAQGRRLLVLESLPQALPAALGGALVGWAAIGLLGPGLDLAELATAPQRLDALGAVHLRTDPWSLLLPALGVVAIAAAVAVTQAWWTTRLRTTTELRAGDAR</sequence>
<evidence type="ECO:0000256" key="1">
    <source>
        <dbReference type="ARBA" id="ARBA00004651"/>
    </source>
</evidence>
<feature type="transmembrane region" description="Helical" evidence="8">
    <location>
        <begin position="790"/>
        <end position="811"/>
    </location>
</feature>
<organism evidence="10 11">
    <name type="scientific">Streptomyces enissocaesilis</name>
    <dbReference type="NCBI Taxonomy" id="332589"/>
    <lineage>
        <taxon>Bacteria</taxon>
        <taxon>Bacillati</taxon>
        <taxon>Actinomycetota</taxon>
        <taxon>Actinomycetes</taxon>
        <taxon>Kitasatosporales</taxon>
        <taxon>Streptomycetaceae</taxon>
        <taxon>Streptomyces</taxon>
        <taxon>Streptomyces rochei group</taxon>
    </lineage>
</organism>
<feature type="transmembrane region" description="Helical" evidence="8">
    <location>
        <begin position="558"/>
        <end position="583"/>
    </location>
</feature>
<dbReference type="RefSeq" id="WP_425577316.1">
    <property type="nucleotide sequence ID" value="NZ_BAAAUD010000047.1"/>
</dbReference>
<evidence type="ECO:0000256" key="2">
    <source>
        <dbReference type="ARBA" id="ARBA00005236"/>
    </source>
</evidence>
<comment type="caution">
    <text evidence="10">The sequence shown here is derived from an EMBL/GenBank/DDBJ whole genome shotgun (WGS) entry which is preliminary data.</text>
</comment>
<feature type="region of interest" description="Disordered" evidence="7">
    <location>
        <begin position="1"/>
        <end position="22"/>
    </location>
</feature>
<gene>
    <name evidence="10" type="ORF">GCM10010446_47360</name>
</gene>
<keyword evidence="6 8" id="KW-0472">Membrane</keyword>
<feature type="transmembrane region" description="Helical" evidence="8">
    <location>
        <begin position="506"/>
        <end position="526"/>
    </location>
</feature>
<dbReference type="InterPro" id="IPR051447">
    <property type="entry name" value="Lipoprotein-release_system"/>
</dbReference>
<evidence type="ECO:0000256" key="6">
    <source>
        <dbReference type="ARBA" id="ARBA00023136"/>
    </source>
</evidence>
<feature type="compositionally biased region" description="Gly residues" evidence="7">
    <location>
        <begin position="1"/>
        <end position="18"/>
    </location>
</feature>
<comment type="similarity">
    <text evidence="2">Belongs to the ABC-4 integral membrane protein family. LolC/E subfamily.</text>
</comment>
<evidence type="ECO:0000256" key="8">
    <source>
        <dbReference type="SAM" id="Phobius"/>
    </source>
</evidence>
<dbReference type="Proteomes" id="UP001500403">
    <property type="component" value="Unassembled WGS sequence"/>
</dbReference>
<protein>
    <submittedName>
        <fullName evidence="10">FtsX-like permease family protein</fullName>
    </submittedName>
</protein>
<feature type="transmembrane region" description="Helical" evidence="8">
    <location>
        <begin position="352"/>
        <end position="377"/>
    </location>
</feature>